<proteinExistence type="predicted"/>
<dbReference type="EMBL" id="JBHTIS010002297">
    <property type="protein sequence ID" value="MFD1049627.1"/>
    <property type="molecule type" value="Genomic_DNA"/>
</dbReference>
<dbReference type="SUPFAM" id="SSF51182">
    <property type="entry name" value="RmlC-like cupins"/>
    <property type="match status" value="1"/>
</dbReference>
<dbReference type="Gene3D" id="2.60.120.10">
    <property type="entry name" value="Jelly Rolls"/>
    <property type="match status" value="1"/>
</dbReference>
<feature type="non-terminal residue" evidence="2">
    <location>
        <position position="97"/>
    </location>
</feature>
<dbReference type="PANTHER" id="PTHR38599:SF1">
    <property type="entry name" value="CUPIN DOMAIN PROTEIN (AFU_ORTHOLOGUE AFUA_3G13620)"/>
    <property type="match status" value="1"/>
</dbReference>
<organism evidence="2 3">
    <name type="scientific">Kibdelosporangium lantanae</name>
    <dbReference type="NCBI Taxonomy" id="1497396"/>
    <lineage>
        <taxon>Bacteria</taxon>
        <taxon>Bacillati</taxon>
        <taxon>Actinomycetota</taxon>
        <taxon>Actinomycetes</taxon>
        <taxon>Pseudonocardiales</taxon>
        <taxon>Pseudonocardiaceae</taxon>
        <taxon>Kibdelosporangium</taxon>
    </lineage>
</organism>
<evidence type="ECO:0000259" key="1">
    <source>
        <dbReference type="Pfam" id="PF07883"/>
    </source>
</evidence>
<dbReference type="InterPro" id="IPR014710">
    <property type="entry name" value="RmlC-like_jellyroll"/>
</dbReference>
<dbReference type="Proteomes" id="UP001597045">
    <property type="component" value="Unassembled WGS sequence"/>
</dbReference>
<dbReference type="PANTHER" id="PTHR38599">
    <property type="entry name" value="CUPIN DOMAIN PROTEIN (AFU_ORTHOLOGUE AFUA_3G13620)"/>
    <property type="match status" value="1"/>
</dbReference>
<keyword evidence="3" id="KW-1185">Reference proteome</keyword>
<reference evidence="3" key="1">
    <citation type="journal article" date="2019" name="Int. J. Syst. Evol. Microbiol.">
        <title>The Global Catalogue of Microorganisms (GCM) 10K type strain sequencing project: providing services to taxonomists for standard genome sequencing and annotation.</title>
        <authorList>
            <consortium name="The Broad Institute Genomics Platform"/>
            <consortium name="The Broad Institute Genome Sequencing Center for Infectious Disease"/>
            <person name="Wu L."/>
            <person name="Ma J."/>
        </authorList>
    </citation>
    <scope>NUCLEOTIDE SEQUENCE [LARGE SCALE GENOMIC DNA]</scope>
    <source>
        <strain evidence="3">JCM 31486</strain>
    </source>
</reference>
<dbReference type="Pfam" id="PF07883">
    <property type="entry name" value="Cupin_2"/>
    <property type="match status" value="1"/>
</dbReference>
<sequence>MFGYVLEGEILFELEGEEPYPIRAGEAFYEPGGDVVHYRAANLRTDVTSKFVVFMMCAPDVDMMTYLSAYVVDLLTVRTGLRWYRPTGADYAAERKA</sequence>
<dbReference type="InterPro" id="IPR013096">
    <property type="entry name" value="Cupin_2"/>
</dbReference>
<dbReference type="InterPro" id="IPR011051">
    <property type="entry name" value="RmlC_Cupin_sf"/>
</dbReference>
<name>A0ABW3MHS7_9PSEU</name>
<feature type="domain" description="Cupin type-2" evidence="1">
    <location>
        <begin position="2"/>
        <end position="39"/>
    </location>
</feature>
<evidence type="ECO:0000313" key="3">
    <source>
        <dbReference type="Proteomes" id="UP001597045"/>
    </source>
</evidence>
<evidence type="ECO:0000313" key="2">
    <source>
        <dbReference type="EMBL" id="MFD1049627.1"/>
    </source>
</evidence>
<gene>
    <name evidence="2" type="ORF">ACFQ1S_30920</name>
</gene>
<accession>A0ABW3MHS7</accession>
<comment type="caution">
    <text evidence="2">The sequence shown here is derived from an EMBL/GenBank/DDBJ whole genome shotgun (WGS) entry which is preliminary data.</text>
</comment>
<protein>
    <submittedName>
        <fullName evidence="2">Cupin domain-containing protein</fullName>
    </submittedName>
</protein>